<evidence type="ECO:0000256" key="7">
    <source>
        <dbReference type="ARBA" id="ARBA00023242"/>
    </source>
</evidence>
<accession>A0A1I8Q0A3</accession>
<evidence type="ECO:0000256" key="6">
    <source>
        <dbReference type="ARBA" id="ARBA00023163"/>
    </source>
</evidence>
<comment type="subcellular location">
    <subcellularLocation>
        <location evidence="1">Nucleus</location>
        <location evidence="1">Nucleoplasm</location>
    </subcellularLocation>
</comment>
<evidence type="ECO:0000313" key="10">
    <source>
        <dbReference type="EnsemblMetazoa" id="SCAU012661-PA"/>
    </source>
</evidence>
<feature type="region of interest" description="Disordered" evidence="8">
    <location>
        <begin position="1"/>
        <end position="160"/>
    </location>
</feature>
<gene>
    <name evidence="10" type="primary">106094973</name>
</gene>
<dbReference type="InterPro" id="IPR036128">
    <property type="entry name" value="Plus3-like_sf"/>
</dbReference>
<reference evidence="10" key="1">
    <citation type="submission" date="2020-05" db="UniProtKB">
        <authorList>
            <consortium name="EnsemblMetazoa"/>
        </authorList>
    </citation>
    <scope>IDENTIFICATION</scope>
    <source>
        <strain evidence="10">USDA</strain>
    </source>
</reference>
<dbReference type="SMART" id="SM00719">
    <property type="entry name" value="Plus3"/>
    <property type="match status" value="1"/>
</dbReference>
<dbReference type="GO" id="GO:0003677">
    <property type="term" value="F:DNA binding"/>
    <property type="evidence" value="ECO:0007669"/>
    <property type="project" value="InterPro"/>
</dbReference>
<evidence type="ECO:0000313" key="11">
    <source>
        <dbReference type="Proteomes" id="UP000095300"/>
    </source>
</evidence>
<keyword evidence="3" id="KW-0805">Transcription regulation</keyword>
<feature type="compositionally biased region" description="Basic and acidic residues" evidence="8">
    <location>
        <begin position="262"/>
        <end position="286"/>
    </location>
</feature>
<evidence type="ECO:0000259" key="9">
    <source>
        <dbReference type="PROSITE" id="PS51360"/>
    </source>
</evidence>
<feature type="domain" description="Plus3" evidence="9">
    <location>
        <begin position="384"/>
        <end position="515"/>
    </location>
</feature>
<feature type="region of interest" description="Disordered" evidence="8">
    <location>
        <begin position="188"/>
        <end position="383"/>
    </location>
</feature>
<dbReference type="InterPro" id="IPR004343">
    <property type="entry name" value="Plus-3_dom"/>
</dbReference>
<dbReference type="SUPFAM" id="SSF159042">
    <property type="entry name" value="Plus3-like"/>
    <property type="match status" value="1"/>
</dbReference>
<feature type="compositionally biased region" description="Low complexity" evidence="8">
    <location>
        <begin position="44"/>
        <end position="56"/>
    </location>
</feature>
<evidence type="ECO:0000256" key="4">
    <source>
        <dbReference type="ARBA" id="ARBA00023054"/>
    </source>
</evidence>
<dbReference type="PANTHER" id="PTHR13115:SF8">
    <property type="entry name" value="RNA POLYMERASE-ASSOCIATED PROTEIN RTF1 HOMOLOG"/>
    <property type="match status" value="1"/>
</dbReference>
<keyword evidence="11" id="KW-1185">Reference proteome</keyword>
<evidence type="ECO:0000256" key="5">
    <source>
        <dbReference type="ARBA" id="ARBA00023159"/>
    </source>
</evidence>
<name>A0A1I8Q0A3_STOCA</name>
<feature type="compositionally biased region" description="Basic and acidic residues" evidence="8">
    <location>
        <begin position="355"/>
        <end position="369"/>
    </location>
</feature>
<keyword evidence="5" id="KW-0010">Activator</keyword>
<dbReference type="STRING" id="35570.A0A1I8Q0A3"/>
<keyword evidence="6" id="KW-0804">Transcription</keyword>
<feature type="compositionally biased region" description="Acidic residues" evidence="8">
    <location>
        <begin position="128"/>
        <end position="144"/>
    </location>
</feature>
<dbReference type="Pfam" id="PF03126">
    <property type="entry name" value="Plus-3"/>
    <property type="match status" value="1"/>
</dbReference>
<dbReference type="PANTHER" id="PTHR13115">
    <property type="entry name" value="RNA POLYMERASE-ASSOCIATED PROTEIN RTF1 HOMOLOG"/>
    <property type="match status" value="1"/>
</dbReference>
<proteinExistence type="predicted"/>
<dbReference type="Proteomes" id="UP000095300">
    <property type="component" value="Unassembled WGS sequence"/>
</dbReference>
<evidence type="ECO:0000256" key="3">
    <source>
        <dbReference type="ARBA" id="ARBA00023015"/>
    </source>
</evidence>
<dbReference type="Gene3D" id="3.90.70.200">
    <property type="entry name" value="Plus-3 domain"/>
    <property type="match status" value="1"/>
</dbReference>
<dbReference type="AlphaFoldDB" id="A0A1I8Q0A3"/>
<dbReference type="EnsemblMetazoa" id="SCAU012661-RA">
    <property type="protein sequence ID" value="SCAU012661-PA"/>
    <property type="gene ID" value="SCAU012661"/>
</dbReference>
<dbReference type="GO" id="GO:1990269">
    <property type="term" value="F:RNA polymerase II C-terminal domain phosphoserine binding"/>
    <property type="evidence" value="ECO:0007669"/>
    <property type="project" value="TreeGrafter"/>
</dbReference>
<evidence type="ECO:0000256" key="1">
    <source>
        <dbReference type="ARBA" id="ARBA00004642"/>
    </source>
</evidence>
<sequence>MGKRRKNALVALDSSESESESNIESDLLSLGKKKKRRLSNTQKLSSLSGSSGSESESNTKPKEKTKRSTSSRENIHSEEGIGDLTEKNMEHILNIEEGEVSESGDDSHNEKCSEASNSLSPSSSESSSDSEFDDGYDENLMGDEEDRKRLSCLSEKERETEIFKRIEQRDMMRTRWEIERKLKLARRGEKSLIKKDPKVKKAKKKKDLPEKPIPAVTLISQEEPKSSGNKIDVTPAEKNHAPDAVNGVSEKDTDDEPVNGDYFDHKERSKERKKNVEMNRTDDRRSNAMAMLKARREGKAKREEEEAKRQAARDKEDEKEELENVAGGKSSIKLKASEIYSDDSGSSESDEEDKTSEKRSQTDSSKDSSDSEDDENTDSPARFITTKEELNKIRLSRFKMERFINLPIFERTVTNCFVRISIGNNGQKPVYRVAEIVGVVETGKIYNLGKTRTNRGLRLKHGSQERVFRLEFISNQEFTENEFKKWQEICTQQNLQMPLLSTIDRKIADIKVALNYEFKDEDVDKIIEEKNRFRNRPTNYAMKKTCLMKERDAALLRGDYELSQDLSQQIEELESRASELDKRRSSSISLISYINDRNRKRNVEDAEKAIMEEARANKGLRISDPFTRRITQPRMGFKQTNDKEGLDITNDKIATSLQKEAAQLSEHVGSTTDKKSYNLYSLHDFDIDLDVTVPVAAVNNLPKPVPKVSEITTKRSLNLEDYKKKRGLI</sequence>
<protein>
    <recommendedName>
        <fullName evidence="9">Plus3 domain-containing protein</fullName>
    </recommendedName>
</protein>
<dbReference type="FunFam" id="3.90.70.200:FF:000001">
    <property type="entry name" value="RNA polymerase-associated protein RTF1 homolog"/>
    <property type="match status" value="1"/>
</dbReference>
<dbReference type="VEuPathDB" id="VectorBase:SCAU012661"/>
<feature type="compositionally biased region" description="Low complexity" evidence="8">
    <location>
        <begin position="337"/>
        <end position="347"/>
    </location>
</feature>
<feature type="compositionally biased region" description="Low complexity" evidence="8">
    <location>
        <begin position="114"/>
        <end position="127"/>
    </location>
</feature>
<feature type="compositionally biased region" description="Basic and acidic residues" evidence="8">
    <location>
        <begin position="294"/>
        <end position="316"/>
    </location>
</feature>
<dbReference type="GO" id="GO:0016593">
    <property type="term" value="C:Cdc73/Paf1 complex"/>
    <property type="evidence" value="ECO:0007669"/>
    <property type="project" value="TreeGrafter"/>
</dbReference>
<organism evidence="10 11">
    <name type="scientific">Stomoxys calcitrans</name>
    <name type="common">Stable fly</name>
    <name type="synonym">Conops calcitrans</name>
    <dbReference type="NCBI Taxonomy" id="35570"/>
    <lineage>
        <taxon>Eukaryota</taxon>
        <taxon>Metazoa</taxon>
        <taxon>Ecdysozoa</taxon>
        <taxon>Arthropoda</taxon>
        <taxon>Hexapoda</taxon>
        <taxon>Insecta</taxon>
        <taxon>Pterygota</taxon>
        <taxon>Neoptera</taxon>
        <taxon>Endopterygota</taxon>
        <taxon>Diptera</taxon>
        <taxon>Brachycera</taxon>
        <taxon>Muscomorpha</taxon>
        <taxon>Muscoidea</taxon>
        <taxon>Muscidae</taxon>
        <taxon>Stomoxys</taxon>
    </lineage>
</organism>
<evidence type="ECO:0000256" key="8">
    <source>
        <dbReference type="SAM" id="MobiDB-lite"/>
    </source>
</evidence>
<keyword evidence="2" id="KW-0597">Phosphoprotein</keyword>
<feature type="compositionally biased region" description="Basic and acidic residues" evidence="8">
    <location>
        <begin position="145"/>
        <end position="160"/>
    </location>
</feature>
<feature type="compositionally biased region" description="Basic and acidic residues" evidence="8">
    <location>
        <begin position="73"/>
        <end position="94"/>
    </location>
</feature>
<keyword evidence="4" id="KW-0175">Coiled coil</keyword>
<evidence type="ECO:0000256" key="2">
    <source>
        <dbReference type="ARBA" id="ARBA00022553"/>
    </source>
</evidence>
<keyword evidence="7" id="KW-0539">Nucleus</keyword>
<feature type="compositionally biased region" description="Basic residues" evidence="8">
    <location>
        <begin position="197"/>
        <end position="206"/>
    </location>
</feature>
<dbReference type="PROSITE" id="PS51360">
    <property type="entry name" value="PLUS3"/>
    <property type="match status" value="1"/>
</dbReference>